<comment type="caution">
    <text evidence="1">The sequence shown here is derived from an EMBL/GenBank/DDBJ whole genome shotgun (WGS) entry which is preliminary data.</text>
</comment>
<name>A0ABV8KIM8_9ACTN</name>
<dbReference type="Pfam" id="PF15588">
    <property type="entry name" value="Imm10"/>
    <property type="match status" value="1"/>
</dbReference>
<accession>A0ABV8KIM8</accession>
<dbReference type="Proteomes" id="UP001595868">
    <property type="component" value="Unassembled WGS sequence"/>
</dbReference>
<evidence type="ECO:0000313" key="1">
    <source>
        <dbReference type="EMBL" id="MFC4105815.1"/>
    </source>
</evidence>
<reference evidence="2" key="1">
    <citation type="journal article" date="2019" name="Int. J. Syst. Evol. Microbiol.">
        <title>The Global Catalogue of Microorganisms (GCM) 10K type strain sequencing project: providing services to taxonomists for standard genome sequencing and annotation.</title>
        <authorList>
            <consortium name="The Broad Institute Genomics Platform"/>
            <consortium name="The Broad Institute Genome Sequencing Center for Infectious Disease"/>
            <person name="Wu L."/>
            <person name="Ma J."/>
        </authorList>
    </citation>
    <scope>NUCLEOTIDE SEQUENCE [LARGE SCALE GENOMIC DNA]</scope>
    <source>
        <strain evidence="2">2902at01</strain>
    </source>
</reference>
<sequence>MRLTATEVGFFEDYEDEEALEVGVSGIDDAGVQRAFSIQRSTYEPDEQEVQSGMDSYNVSNEQGFTVYDCLRRVRLNGAMLDLEFTAEDAEILEISAVVEVDLRDSGVDITNLSMKLREILDWGAPEKRPELIGLNVSE</sequence>
<dbReference type="EMBL" id="JBHSBN010000004">
    <property type="protein sequence ID" value="MFC4105815.1"/>
    <property type="molecule type" value="Genomic_DNA"/>
</dbReference>
<protein>
    <submittedName>
        <fullName evidence="1">Imm10 family immunity protein</fullName>
    </submittedName>
</protein>
<evidence type="ECO:0000313" key="2">
    <source>
        <dbReference type="Proteomes" id="UP001595868"/>
    </source>
</evidence>
<dbReference type="RefSeq" id="WP_377543128.1">
    <property type="nucleotide sequence ID" value="NZ_JBHSBN010000004.1"/>
</dbReference>
<gene>
    <name evidence="1" type="ORF">ACFOX0_07685</name>
</gene>
<keyword evidence="2" id="KW-1185">Reference proteome</keyword>
<proteinExistence type="predicted"/>
<dbReference type="InterPro" id="IPR028962">
    <property type="entry name" value="Imm10"/>
</dbReference>
<organism evidence="1 2">
    <name type="scientific">Micromonospora zhanjiangensis</name>
    <dbReference type="NCBI Taxonomy" id="1522057"/>
    <lineage>
        <taxon>Bacteria</taxon>
        <taxon>Bacillati</taxon>
        <taxon>Actinomycetota</taxon>
        <taxon>Actinomycetes</taxon>
        <taxon>Micromonosporales</taxon>
        <taxon>Micromonosporaceae</taxon>
        <taxon>Micromonospora</taxon>
    </lineage>
</organism>